<dbReference type="Gene3D" id="1.20.120.20">
    <property type="entry name" value="Apolipoprotein"/>
    <property type="match status" value="1"/>
</dbReference>
<dbReference type="AlphaFoldDB" id="A0A0S4XMB3"/>
<name>A0A0S4XMB3_9BACT</name>
<feature type="coiled-coil region" evidence="1">
    <location>
        <begin position="27"/>
        <end position="95"/>
    </location>
</feature>
<reference evidence="3" key="1">
    <citation type="submission" date="2015-11" db="EMBL/GenBank/DDBJ databases">
        <authorList>
            <person name="Zhang Y."/>
            <person name="Guo Z."/>
        </authorList>
    </citation>
    <scope>NUCLEOTIDE SEQUENCE</scope>
    <source>
        <strain evidence="3">BN30871</strain>
    </source>
</reference>
<dbReference type="EMBL" id="FAXN01000032">
    <property type="protein sequence ID" value="CUV65373.1"/>
    <property type="molecule type" value="Genomic_DNA"/>
</dbReference>
<proteinExistence type="predicted"/>
<organism evidence="3">
    <name type="scientific">Sulfurovum sp. enrichment culture clone C5</name>
    <dbReference type="NCBI Taxonomy" id="497650"/>
    <lineage>
        <taxon>Bacteria</taxon>
        <taxon>Pseudomonadati</taxon>
        <taxon>Campylobacterota</taxon>
        <taxon>Epsilonproteobacteria</taxon>
        <taxon>Campylobacterales</taxon>
        <taxon>Sulfurovaceae</taxon>
        <taxon>Sulfurovum</taxon>
        <taxon>environmental samples</taxon>
    </lineage>
</organism>
<keyword evidence="1" id="KW-0175">Coiled coil</keyword>
<evidence type="ECO:0000313" key="3">
    <source>
        <dbReference type="EMBL" id="CUV65373.1"/>
    </source>
</evidence>
<keyword evidence="2" id="KW-0472">Membrane</keyword>
<evidence type="ECO:0000256" key="2">
    <source>
        <dbReference type="SAM" id="Phobius"/>
    </source>
</evidence>
<protein>
    <recommendedName>
        <fullName evidence="4">YtxH domain-containing protein</fullName>
    </recommendedName>
</protein>
<gene>
    <name evidence="3" type="ORF">BN3087_320008</name>
</gene>
<evidence type="ECO:0000256" key="1">
    <source>
        <dbReference type="SAM" id="Coils"/>
    </source>
</evidence>
<evidence type="ECO:0008006" key="4">
    <source>
        <dbReference type="Google" id="ProtNLM"/>
    </source>
</evidence>
<keyword evidence="2" id="KW-1133">Transmembrane helix</keyword>
<keyword evidence="2" id="KW-0812">Transmembrane</keyword>
<accession>A0A0S4XMB3</accession>
<sequence length="101" mass="11714">MNENNLIKFLLGTVVGGVGMYYILKHQDEIMDKINELEEEYKMDAENFVGSAKDKLQELTKSIQSKLEEFKDDTVENKNESIDAIMEELEHLRKEVAKFKA</sequence>
<feature type="transmembrane region" description="Helical" evidence="2">
    <location>
        <begin position="6"/>
        <end position="24"/>
    </location>
</feature>